<dbReference type="InterPro" id="IPR027417">
    <property type="entry name" value="P-loop_NTPase"/>
</dbReference>
<reference evidence="5 6" key="1">
    <citation type="submission" date="2016-07" db="EMBL/GenBank/DDBJ databases">
        <title>Pervasive Adenine N6-methylation of Active Genes in Fungi.</title>
        <authorList>
            <consortium name="DOE Joint Genome Institute"/>
            <person name="Mondo S.J."/>
            <person name="Dannebaum R.O."/>
            <person name="Kuo R.C."/>
            <person name="Labutti K."/>
            <person name="Haridas S."/>
            <person name="Kuo A."/>
            <person name="Salamov A."/>
            <person name="Ahrendt S.R."/>
            <person name="Lipzen A."/>
            <person name="Sullivan W."/>
            <person name="Andreopoulos W.B."/>
            <person name="Clum A."/>
            <person name="Lindquist E."/>
            <person name="Daum C."/>
            <person name="Ramamoorthy G.K."/>
            <person name="Gryganskyi A."/>
            <person name="Culley D."/>
            <person name="Magnuson J.K."/>
            <person name="James T.Y."/>
            <person name="O'Malley M.A."/>
            <person name="Stajich J.E."/>
            <person name="Spatafora J.W."/>
            <person name="Visel A."/>
            <person name="Grigoriev I.V."/>
        </authorList>
    </citation>
    <scope>NUCLEOTIDE SEQUENCE [LARGE SCALE GENOMIC DNA]</scope>
    <source>
        <strain evidence="5 6">JEL800</strain>
    </source>
</reference>
<dbReference type="SUPFAM" id="SSF56091">
    <property type="entry name" value="DNA ligase/mRNA capping enzyme, catalytic domain"/>
    <property type="match status" value="1"/>
</dbReference>
<feature type="active site" description="Nucleophile" evidence="2">
    <location>
        <position position="986"/>
    </location>
</feature>
<evidence type="ECO:0000256" key="2">
    <source>
        <dbReference type="PIRSR" id="PIRSR610708-1"/>
    </source>
</evidence>
<dbReference type="InterPro" id="IPR023214">
    <property type="entry name" value="HAD_sf"/>
</dbReference>
<dbReference type="InterPro" id="IPR036412">
    <property type="entry name" value="HAD-like_sf"/>
</dbReference>
<dbReference type="Gene3D" id="3.30.470.30">
    <property type="entry name" value="DNA ligase/mRNA capping enzyme"/>
    <property type="match status" value="1"/>
</dbReference>
<dbReference type="InterPro" id="IPR052732">
    <property type="entry name" value="Cell-binding_unc_protein"/>
</dbReference>
<dbReference type="OrthoDB" id="432447at2759"/>
<dbReference type="GO" id="GO:0004725">
    <property type="term" value="F:protein tyrosine phosphatase activity"/>
    <property type="evidence" value="ECO:0007669"/>
    <property type="project" value="InterPro"/>
</dbReference>
<dbReference type="Gene3D" id="3.90.190.10">
    <property type="entry name" value="Protein tyrosine phosphatase superfamily"/>
    <property type="match status" value="1"/>
</dbReference>
<dbReference type="Gene3D" id="3.40.50.1000">
    <property type="entry name" value="HAD superfamily/HAD-like"/>
    <property type="match status" value="1"/>
</dbReference>
<dbReference type="InterPro" id="IPR000242">
    <property type="entry name" value="PTP_cat"/>
</dbReference>
<dbReference type="SUPFAM" id="SSF52799">
    <property type="entry name" value="(Phosphotyrosine protein) phosphatases II"/>
    <property type="match status" value="1"/>
</dbReference>
<dbReference type="InterPro" id="IPR054498">
    <property type="entry name" value="2H-SAK"/>
</dbReference>
<feature type="domain" description="Tyrosine specific protein phosphatases" evidence="4">
    <location>
        <begin position="401"/>
        <end position="497"/>
    </location>
</feature>
<dbReference type="SMART" id="SM00404">
    <property type="entry name" value="PTPc_motif"/>
    <property type="match status" value="1"/>
</dbReference>
<dbReference type="Pfam" id="PF13671">
    <property type="entry name" value="AAA_33"/>
    <property type="match status" value="1"/>
</dbReference>
<evidence type="ECO:0000313" key="5">
    <source>
        <dbReference type="EMBL" id="ORY42052.1"/>
    </source>
</evidence>
<dbReference type="Pfam" id="PF22784">
    <property type="entry name" value="PTP-SAK"/>
    <property type="match status" value="1"/>
</dbReference>
<gene>
    <name evidence="5" type="ORF">BCR33DRAFT_767372</name>
</gene>
<evidence type="ECO:0000313" key="6">
    <source>
        <dbReference type="Proteomes" id="UP000193642"/>
    </source>
</evidence>
<dbReference type="InterPro" id="IPR000387">
    <property type="entry name" value="Tyr_Pase_dom"/>
</dbReference>
<dbReference type="Pfam" id="PF22547">
    <property type="entry name" value="2H-SAK"/>
    <property type="match status" value="1"/>
</dbReference>
<evidence type="ECO:0008006" key="7">
    <source>
        <dbReference type="Google" id="ProtNLM"/>
    </source>
</evidence>
<protein>
    <recommendedName>
        <fullName evidence="7">Tyrosine specific protein phosphatases domain-containing protein</fullName>
    </recommendedName>
</protein>
<dbReference type="Pfam" id="PF06941">
    <property type="entry name" value="NT5C"/>
    <property type="match status" value="1"/>
</dbReference>
<dbReference type="InterPro" id="IPR021122">
    <property type="entry name" value="RNA_ligase_dom_REL/Rnl2"/>
</dbReference>
<accession>A0A1Y2C4T6</accession>
<dbReference type="PROSITE" id="PS50056">
    <property type="entry name" value="TYR_PHOSPHATASE_2"/>
    <property type="match status" value="1"/>
</dbReference>
<evidence type="ECO:0000259" key="3">
    <source>
        <dbReference type="PROSITE" id="PS50055"/>
    </source>
</evidence>
<comment type="caution">
    <text evidence="5">The sequence shown here is derived from an EMBL/GenBank/DDBJ whole genome shotgun (WGS) entry which is preliminary data.</text>
</comment>
<dbReference type="PANTHER" id="PTHR43883">
    <property type="entry name" value="SLR0207 PROTEIN"/>
    <property type="match status" value="1"/>
</dbReference>
<evidence type="ECO:0000256" key="1">
    <source>
        <dbReference type="ARBA" id="ARBA00022801"/>
    </source>
</evidence>
<sequence length="1187" mass="132483">MSEYATKRGTFTLLHPSFNIQIPHSVVPEHFQSNQTKRDGAGPRHCTIVNPKSESTVTDEVKKLLPERVEPVVLGLGRAGTAWFLVVSCVDVQVARVKAGLGWKDLHVTVAFEGSDSHDVCKGPVSVVTGSEVDGIVVDWDAVYDEVVRTWRTLSGVESVRVSVIRFCEEACGLALKTHSGEGRWLLFRAMVYSQSGRWAEAFQDSWEVVKNEEGLEALARCGEAAFKIGELGVALRVCWKAWIKAEKEAKTAVKDRVWGILKKLWKKGVVNVEAVDDECSYKIKLTDDELKVYREARIGLIEESAFVEQSNAVIAKPKLLLENGHRLPRRFSWVIPLLLAGMSTPKCSADIGALKLLGIRTVITLTEEEPLPREWFTEHGLENLFWPITNYYPVSIAHADKFNQVLLKHMHEKNGGVLVHCGGGIGRAGSLLATYLIRYGLRAPPSICSRCEMQMPIYCEDSECAFGTGPSMSAADAISLLRAIRPASIETNHQEQFLSGFASTLFKRSGNQTRIYSPIDKETMNPTPGEIKCQGQRTPSPQVIVMCGLPGSGKSWFSETLARESKKWVAVSQDEIGGRDACERMVGVLGKDLGNNSVLIDRVNPTVAERAEWIKMLGGSSKAVVVYFDAGKDVCIERAAWRLDHPTVRANAAKNVVSSFADRFEAPTLATESKHFQAVYTVSSFSDSIALLAHFGIKIDTESTPTGFVKYPRTRHLFDFGSASRDDLFLNDDLSRYLEDPSVRITVEEKIDGANVGFRLDADGNIVAQNRTHVVTSSSHAQFQGLGAWIFRHREVLERVLVGDGEGKGRILFGEWMVARHSVSYDALPDVFVAFDLYDIASGRFLSRERFWREVEGSGFMTKELVGLYQTVASNRDVVVKASDQVAFLRAKIIQSCFDSCGIRETEYKEMGRVLAYDCRDLELLFKLTVQIENAAMKGGKYEGFSPVKDEIGKAVGLLYPELADEVAEDVTTTSTGTKPVMAVDMDEVLCGTVQALVNFHNEAFDTQLKASDFNSYNYEEVWGGTKEESYEKVRQFYESTHFSERMTVVPGAFEALNVLKEHYDLVIITARQEVVHKETHAFVEEHFRGVFKEIHFANHYLTPEEAKRMVSKTKGQLCEEVGATILVDDSLHHVFECAKRGIRVFLFDHEGAYMWNKLAEDVVLPENATRVHQWDDVVKALVPRK</sequence>
<dbReference type="GO" id="GO:0009264">
    <property type="term" value="P:deoxyribonucleotide catabolic process"/>
    <property type="evidence" value="ECO:0007669"/>
    <property type="project" value="InterPro"/>
</dbReference>
<dbReference type="SUPFAM" id="SSF56784">
    <property type="entry name" value="HAD-like"/>
    <property type="match status" value="1"/>
</dbReference>
<dbReference type="GO" id="GO:0008253">
    <property type="term" value="F:5'-nucleotidase activity"/>
    <property type="evidence" value="ECO:0007669"/>
    <property type="project" value="InterPro"/>
</dbReference>
<proteinExistence type="predicted"/>
<dbReference type="PANTHER" id="PTHR43883:SF1">
    <property type="entry name" value="GLUCONOKINASE"/>
    <property type="match status" value="1"/>
</dbReference>
<dbReference type="EMBL" id="MCGO01000030">
    <property type="protein sequence ID" value="ORY42052.1"/>
    <property type="molecule type" value="Genomic_DNA"/>
</dbReference>
<dbReference type="SUPFAM" id="SSF52540">
    <property type="entry name" value="P-loop containing nucleoside triphosphate hydrolases"/>
    <property type="match status" value="1"/>
</dbReference>
<dbReference type="InterPro" id="IPR057023">
    <property type="entry name" value="PTP-SAK"/>
</dbReference>
<dbReference type="Gene3D" id="3.40.50.300">
    <property type="entry name" value="P-loop containing nucleotide triphosphate hydrolases"/>
    <property type="match status" value="1"/>
</dbReference>
<dbReference type="Pfam" id="PF09414">
    <property type="entry name" value="RNA_ligase"/>
    <property type="match status" value="1"/>
</dbReference>
<dbReference type="AlphaFoldDB" id="A0A1Y2C4T6"/>
<organism evidence="5 6">
    <name type="scientific">Rhizoclosmatium globosum</name>
    <dbReference type="NCBI Taxonomy" id="329046"/>
    <lineage>
        <taxon>Eukaryota</taxon>
        <taxon>Fungi</taxon>
        <taxon>Fungi incertae sedis</taxon>
        <taxon>Chytridiomycota</taxon>
        <taxon>Chytridiomycota incertae sedis</taxon>
        <taxon>Chytridiomycetes</taxon>
        <taxon>Chytridiales</taxon>
        <taxon>Chytriomycetaceae</taxon>
        <taxon>Rhizoclosmatium</taxon>
    </lineage>
</organism>
<keyword evidence="6" id="KW-1185">Reference proteome</keyword>
<dbReference type="InterPro" id="IPR010708">
    <property type="entry name" value="5'(3')-deoxyribonucleotidase"/>
</dbReference>
<dbReference type="InterPro" id="IPR029021">
    <property type="entry name" value="Prot-tyrosine_phosphatase-like"/>
</dbReference>
<evidence type="ECO:0000259" key="4">
    <source>
        <dbReference type="PROSITE" id="PS50056"/>
    </source>
</evidence>
<feature type="domain" description="Tyrosine-protein phosphatase" evidence="3">
    <location>
        <begin position="189"/>
        <end position="499"/>
    </location>
</feature>
<dbReference type="PROSITE" id="PS50055">
    <property type="entry name" value="TYR_PHOSPHATASE_PTP"/>
    <property type="match status" value="1"/>
</dbReference>
<feature type="active site" description="Proton donor" evidence="2">
    <location>
        <position position="988"/>
    </location>
</feature>
<keyword evidence="1" id="KW-0378">Hydrolase</keyword>
<dbReference type="InterPro" id="IPR003595">
    <property type="entry name" value="Tyr_Pase_cat"/>
</dbReference>
<name>A0A1Y2C4T6_9FUNG</name>
<dbReference type="Proteomes" id="UP000193642">
    <property type="component" value="Unassembled WGS sequence"/>
</dbReference>